<keyword evidence="3" id="KW-1185">Reference proteome</keyword>
<name>A0ABV2B3R4_9GAMM</name>
<comment type="caution">
    <text evidence="2">The sequence shown here is derived from an EMBL/GenBank/DDBJ whole genome shotgun (WGS) entry which is preliminary data.</text>
</comment>
<accession>A0ABV2B3R4</accession>
<protein>
    <recommendedName>
        <fullName evidence="4">Antitoxin Xre/MbcA/ParS-like toxin-binding domain-containing protein</fullName>
    </recommendedName>
</protein>
<dbReference type="Proteomes" id="UP001460888">
    <property type="component" value="Unassembled WGS sequence"/>
</dbReference>
<dbReference type="EMBL" id="APND01000005">
    <property type="protein sequence ID" value="MES1930501.1"/>
    <property type="molecule type" value="Genomic_DNA"/>
</dbReference>
<sequence length="169" mass="18775">MKPDTRFDFDAQLARSSPRPERMSPEEKARQEKRHRALVAEWRKDPEWAAAEKQLGDERFYLSASGLGKLAGNVSGSTVHRWHRAGKVVGVPYRGHGYRYPRDQLDDTNQLPEGLGQVIAELGHGNFIWVWLTTPHAGLRATAPLDALKSGRMDRVLAVASSDASGAFS</sequence>
<reference evidence="2 3" key="1">
    <citation type="submission" date="2013-03" db="EMBL/GenBank/DDBJ databases">
        <title>Salinisphaera dokdonensis CL-ES53 Genome Sequencing.</title>
        <authorList>
            <person name="Li C."/>
            <person name="Lai Q."/>
            <person name="Shao Z."/>
        </authorList>
    </citation>
    <scope>NUCLEOTIDE SEQUENCE [LARGE SCALE GENOMIC DNA]</scope>
    <source>
        <strain evidence="2 3">CL-ES53</strain>
    </source>
</reference>
<evidence type="ECO:0008006" key="4">
    <source>
        <dbReference type="Google" id="ProtNLM"/>
    </source>
</evidence>
<organism evidence="2 3">
    <name type="scientific">Salinisphaera dokdonensis CL-ES53</name>
    <dbReference type="NCBI Taxonomy" id="1304272"/>
    <lineage>
        <taxon>Bacteria</taxon>
        <taxon>Pseudomonadati</taxon>
        <taxon>Pseudomonadota</taxon>
        <taxon>Gammaproteobacteria</taxon>
        <taxon>Salinisphaerales</taxon>
        <taxon>Salinisphaeraceae</taxon>
        <taxon>Salinisphaera</taxon>
    </lineage>
</organism>
<evidence type="ECO:0000313" key="3">
    <source>
        <dbReference type="Proteomes" id="UP001460888"/>
    </source>
</evidence>
<evidence type="ECO:0000256" key="1">
    <source>
        <dbReference type="SAM" id="MobiDB-lite"/>
    </source>
</evidence>
<evidence type="ECO:0000313" key="2">
    <source>
        <dbReference type="EMBL" id="MES1930501.1"/>
    </source>
</evidence>
<feature type="compositionally biased region" description="Basic and acidic residues" evidence="1">
    <location>
        <begin position="18"/>
        <end position="30"/>
    </location>
</feature>
<dbReference type="RefSeq" id="WP_353112765.1">
    <property type="nucleotide sequence ID" value="NZ_APND01000005.1"/>
</dbReference>
<proteinExistence type="predicted"/>
<feature type="region of interest" description="Disordered" evidence="1">
    <location>
        <begin position="1"/>
        <end position="35"/>
    </location>
</feature>
<gene>
    <name evidence="2" type="ORF">SADO_14664</name>
</gene>